<dbReference type="EMBL" id="ADBV01001114">
    <property type="protein sequence ID" value="EJW85508.1"/>
    <property type="molecule type" value="Genomic_DNA"/>
</dbReference>
<sequence length="123" mass="13993">MCYVIRDVKIIQKGCNALLDTLIPLLTSPITTSKVNLRHSLSPLTFFHIIFNITVNKYLVLKLLMRSLCETQSFEFDDATNYSKLKISKSNFGLNSRGALFSQFYLIKFHFGCYGNDTAISLV</sequence>
<dbReference type="Proteomes" id="UP000004810">
    <property type="component" value="Unassembled WGS sequence"/>
</dbReference>
<organism evidence="1 2">
    <name type="scientific">Wuchereria bancrofti</name>
    <dbReference type="NCBI Taxonomy" id="6293"/>
    <lineage>
        <taxon>Eukaryota</taxon>
        <taxon>Metazoa</taxon>
        <taxon>Ecdysozoa</taxon>
        <taxon>Nematoda</taxon>
        <taxon>Chromadorea</taxon>
        <taxon>Rhabditida</taxon>
        <taxon>Spirurina</taxon>
        <taxon>Spiruromorpha</taxon>
        <taxon>Filarioidea</taxon>
        <taxon>Onchocercidae</taxon>
        <taxon>Wuchereria</taxon>
    </lineage>
</organism>
<protein>
    <submittedName>
        <fullName evidence="1">Uncharacterized protein</fullName>
    </submittedName>
</protein>
<evidence type="ECO:0000313" key="2">
    <source>
        <dbReference type="Proteomes" id="UP000004810"/>
    </source>
</evidence>
<proteinExistence type="predicted"/>
<evidence type="ECO:0000313" key="1">
    <source>
        <dbReference type="EMBL" id="EJW85508.1"/>
    </source>
</evidence>
<comment type="caution">
    <text evidence="1">The sequence shown here is derived from an EMBL/GenBank/DDBJ whole genome shotgun (WGS) entry which is preliminary data.</text>
</comment>
<name>J9ETJ3_WUCBA</name>
<reference evidence="2" key="1">
    <citation type="submission" date="2012-08" db="EMBL/GenBank/DDBJ databases">
        <title>The Genome Sequence of Wuchereria bancrofti.</title>
        <authorList>
            <person name="Nutman T.B."/>
            <person name="Fink D.L."/>
            <person name="Russ C."/>
            <person name="Young S."/>
            <person name="Zeng Q."/>
            <person name="Koehrsen M."/>
            <person name="Alvarado L."/>
            <person name="Berlin A."/>
            <person name="Chapman S.B."/>
            <person name="Chen Z."/>
            <person name="Freedman E."/>
            <person name="Gellesch M."/>
            <person name="Goldberg J."/>
            <person name="Griggs A."/>
            <person name="Gujja S."/>
            <person name="Heilman E.R."/>
            <person name="Heiman D."/>
            <person name="Hepburn T."/>
            <person name="Howarth C."/>
            <person name="Jen D."/>
            <person name="Larson L."/>
            <person name="Lewis B."/>
            <person name="Mehta T."/>
            <person name="Park D."/>
            <person name="Pearson M."/>
            <person name="Roberts A."/>
            <person name="Saif S."/>
            <person name="Shea T."/>
            <person name="Shenoy N."/>
            <person name="Sisk P."/>
            <person name="Stolte C."/>
            <person name="Sykes S."/>
            <person name="Walk T."/>
            <person name="White J."/>
            <person name="Yandava C."/>
            <person name="Haas B."/>
            <person name="Henn M.R."/>
            <person name="Nusbaum C."/>
            <person name="Birren B."/>
        </authorList>
    </citation>
    <scope>NUCLEOTIDE SEQUENCE [LARGE SCALE GENOMIC DNA]</scope>
    <source>
        <strain evidence="2">NA</strain>
    </source>
</reference>
<gene>
    <name evidence="1" type="ORF">WUBG_03582</name>
</gene>
<dbReference type="AlphaFoldDB" id="J9ETJ3"/>
<accession>J9ETJ3</accession>